<dbReference type="SMART" id="SM00028">
    <property type="entry name" value="TPR"/>
    <property type="match status" value="7"/>
</dbReference>
<accession>A0ABS0AYT4</accession>
<dbReference type="SUPFAM" id="SSF48452">
    <property type="entry name" value="TPR-like"/>
    <property type="match status" value="1"/>
</dbReference>
<dbReference type="RefSeq" id="WP_194846918.1">
    <property type="nucleotide sequence ID" value="NZ_JAAEJV010000002.1"/>
</dbReference>
<name>A0ABS0AYT4_9BACT</name>
<evidence type="ECO:0000313" key="3">
    <source>
        <dbReference type="EMBL" id="MBF5058641.1"/>
    </source>
</evidence>
<evidence type="ECO:0000313" key="4">
    <source>
        <dbReference type="Proteomes" id="UP001194714"/>
    </source>
</evidence>
<feature type="region of interest" description="Disordered" evidence="2">
    <location>
        <begin position="1"/>
        <end position="26"/>
    </location>
</feature>
<dbReference type="PANTHER" id="PTHR44917:SF1">
    <property type="entry name" value="PROTEIN HIGH CHLOROPHYLL FLUORESCENT 107"/>
    <property type="match status" value="1"/>
</dbReference>
<dbReference type="InterPro" id="IPR019734">
    <property type="entry name" value="TPR_rpt"/>
</dbReference>
<reference evidence="3 4" key="1">
    <citation type="submission" date="2020-01" db="EMBL/GenBank/DDBJ databases">
        <title>Draft genome sequence of Cand. Neptunochlamydia vexilliferae K9.</title>
        <authorList>
            <person name="Schulz F."/>
            <person name="Koestlbacher S."/>
            <person name="Wascher F."/>
            <person name="Pizzetti I."/>
            <person name="Horn M."/>
        </authorList>
    </citation>
    <scope>NUCLEOTIDE SEQUENCE [LARGE SCALE GENOMIC DNA]</scope>
    <source>
        <strain evidence="3 4">K9</strain>
    </source>
</reference>
<gene>
    <name evidence="3" type="ORF">NEPTK9_000138</name>
</gene>
<organism evidence="3 4">
    <name type="scientific">Candidatus Neptunichlamydia vexilliferae</name>
    <dbReference type="NCBI Taxonomy" id="1651774"/>
    <lineage>
        <taxon>Bacteria</taxon>
        <taxon>Pseudomonadati</taxon>
        <taxon>Chlamydiota</taxon>
        <taxon>Chlamydiia</taxon>
        <taxon>Parachlamydiales</taxon>
        <taxon>Simkaniaceae</taxon>
        <taxon>Candidatus Neptunichlamydia</taxon>
    </lineage>
</organism>
<dbReference type="Proteomes" id="UP001194714">
    <property type="component" value="Unassembled WGS sequence"/>
</dbReference>
<feature type="compositionally biased region" description="Polar residues" evidence="2">
    <location>
        <begin position="1"/>
        <end position="12"/>
    </location>
</feature>
<dbReference type="InterPro" id="IPR044624">
    <property type="entry name" value="Mbb1-like"/>
</dbReference>
<dbReference type="InterPro" id="IPR011990">
    <property type="entry name" value="TPR-like_helical_dom_sf"/>
</dbReference>
<keyword evidence="1" id="KW-0802">TPR repeat</keyword>
<keyword evidence="4" id="KW-1185">Reference proteome</keyword>
<dbReference type="EMBL" id="JAAEJV010000002">
    <property type="protein sequence ID" value="MBF5058641.1"/>
    <property type="molecule type" value="Genomic_DNA"/>
</dbReference>
<evidence type="ECO:0000256" key="1">
    <source>
        <dbReference type="PROSITE-ProRule" id="PRU00339"/>
    </source>
</evidence>
<sequence length="680" mass="77981">MAKIQELSSISNFEPPKEDSSLGTPVEELKGRDCSAVSMALLHKGEFSLLHGDKGGLKYFEMAAKLDPSNSHLFLQQGLALFEYGSQEGREEGLTLASKRFKMATTLDPSCFQAWHLWGNTLYFLGNRQKEPSYFAHALKKYEKAVTLSEGQPPDVLADLYWDLGDLWEKLATLSGEATDYYYAIQAYEKGSSYQDDLPPEFWMNFGKVYALMGEKTNDVRLFIKAINCYKNAISITLSNRDAWILLGKTLQTLYGFSHDEDHFSQANECFKTAAQLSSKESQIWLDWAHLLLESGKVFRDEKKLLASIDKCYKAHRYDRKNPHVIATWTHALAELGITTGKLKPIHEAFNKIEPLVEKFEDPEIYYAYGMAFYAQGHYYKDIDAYYQAIELFQEGLSMDRTHTPLWEAIGDASFAAAQMDMDERSFDRTCHFFERALNLRKQSTTHSRYGMTLLKYGELKNDQKTFELAAYHFEMAINMQKNAAYLHPDWMFAYAVALDHIAEFLDSDTHYIKALDILSHILMLKPDYPSIHHQLALTCGHYGELIHEPDTFARAIHHYRIAHQQDKENDQVILDWALTLTALGDLLENDVESDQYLREAEYKMIQAAKLGNIHAYYSLSCLYSVIGDLNNSLRFLEKAKAFGALPPLEVLIEDDWLDNLRETEGFSQFQAELESLPEQ</sequence>
<evidence type="ECO:0000256" key="2">
    <source>
        <dbReference type="SAM" id="MobiDB-lite"/>
    </source>
</evidence>
<comment type="caution">
    <text evidence="3">The sequence shown here is derived from an EMBL/GenBank/DDBJ whole genome shotgun (WGS) entry which is preliminary data.</text>
</comment>
<dbReference type="PROSITE" id="PS50005">
    <property type="entry name" value="TPR"/>
    <property type="match status" value="1"/>
</dbReference>
<protein>
    <submittedName>
        <fullName evidence="3">Uncharacterized protein</fullName>
    </submittedName>
</protein>
<dbReference type="PANTHER" id="PTHR44917">
    <property type="entry name" value="PROTEIN HIGH CHLOROPHYLL FLUORESCENT 107"/>
    <property type="match status" value="1"/>
</dbReference>
<proteinExistence type="predicted"/>
<dbReference type="Gene3D" id="1.25.40.10">
    <property type="entry name" value="Tetratricopeptide repeat domain"/>
    <property type="match status" value="4"/>
</dbReference>
<feature type="repeat" description="TPR" evidence="1">
    <location>
        <begin position="370"/>
        <end position="403"/>
    </location>
</feature>
<dbReference type="SUPFAM" id="SSF48439">
    <property type="entry name" value="Protein prenylyltransferase"/>
    <property type="match status" value="1"/>
</dbReference>